<dbReference type="AlphaFoldDB" id="A0A0S4SR82"/>
<keyword evidence="4" id="KW-1185">Reference proteome</keyword>
<dbReference type="InterPro" id="IPR036388">
    <property type="entry name" value="WH-like_DNA-bd_sf"/>
</dbReference>
<feature type="domain" description="Integrase catalytic" evidence="2">
    <location>
        <begin position="292"/>
        <end position="414"/>
    </location>
</feature>
<dbReference type="Pfam" id="PF13518">
    <property type="entry name" value="HTH_28"/>
    <property type="match status" value="1"/>
</dbReference>
<protein>
    <submittedName>
        <fullName evidence="3">Bacteriophage DNA transposition protein A</fullName>
    </submittedName>
</protein>
<dbReference type="Gene3D" id="1.10.10.10">
    <property type="entry name" value="Winged helix-like DNA-binding domain superfamily/Winged helix DNA-binding domain"/>
    <property type="match status" value="1"/>
</dbReference>
<dbReference type="SUPFAM" id="SSF48295">
    <property type="entry name" value="TrpR-like"/>
    <property type="match status" value="1"/>
</dbReference>
<sequence>MWVNSKVAAEILGVTNRAVQKSAENATKLGKKFCLVKSNLLNFNYTDGIGRGGKVLQIWIDEHLNSSHDTTPFGNETMKNIKGAKNGADNSANVCGSSDRYAMLSKNLSGTNGSACVSDTDNGAVWSENQSKHASPSDHMHNCGDNSSNKSDECVDKAQILAYAAQYGVRAAAKFYNVNEKSLYRWKKEYARSGAKALKDKRGAKSRANTALIKQAILAIGTAQMTSWWMEYCRVWAVINKKPFDMFGELKADISRATFLRHASEISQNDYEVRAFLRGGRDTLDTNISIKRNYLAINEEWQIDATPFDFMCLDEVGEPKRYTAVGIVDVGSGRRVYELCDSPNSYANVRLLKKAFSTMGRPGYIKGDNGKDYVGEHFQGVLKRLGVVYVKAAKFDGRGKGKIERSHKIVQDFFESLPGFLGHNVGQRSAREAQAESKSARLSGVKTNIKNLISRDAMQGLIDKWCASYKSQTNVATWEFDERVFGKSIQRRLQAEGFSIDGLKFVSLEVFRHAKLGDVCELIQNIDDASVWCVYKDGEYKCDVINSQVVSYTAEEVKAARKEYARRVINPTKAYIRSLQNEKDAYYKAVAQSGLKEKMAAKSSVIKKSDDEVVSQIKIRAKIANKSVYMPDLEDALKVLNG</sequence>
<accession>A0A0S4SR82</accession>
<dbReference type="InterPro" id="IPR012337">
    <property type="entry name" value="RNaseH-like_sf"/>
</dbReference>
<gene>
    <name evidence="3" type="ORF">ERS686654_01853</name>
</gene>
<evidence type="ECO:0000259" key="2">
    <source>
        <dbReference type="PROSITE" id="PS50994"/>
    </source>
</evidence>
<dbReference type="GO" id="GO:0015074">
    <property type="term" value="P:DNA integration"/>
    <property type="evidence" value="ECO:0007669"/>
    <property type="project" value="InterPro"/>
</dbReference>
<dbReference type="SUPFAM" id="SSF53098">
    <property type="entry name" value="Ribonuclease H-like"/>
    <property type="match status" value="1"/>
</dbReference>
<comment type="caution">
    <text evidence="3">The sequence shown here is derived from an EMBL/GenBank/DDBJ whole genome shotgun (WGS) entry which is preliminary data.</text>
</comment>
<dbReference type="GO" id="GO:0043565">
    <property type="term" value="F:sequence-specific DNA binding"/>
    <property type="evidence" value="ECO:0007669"/>
    <property type="project" value="InterPro"/>
</dbReference>
<name>A0A0S4SR82_CAMHY</name>
<organism evidence="3 4">
    <name type="scientific">Campylobacter hyointestinalis subsp. hyointestinalis</name>
    <dbReference type="NCBI Taxonomy" id="91352"/>
    <lineage>
        <taxon>Bacteria</taxon>
        <taxon>Pseudomonadati</taxon>
        <taxon>Campylobacterota</taxon>
        <taxon>Epsilonproteobacteria</taxon>
        <taxon>Campylobacterales</taxon>
        <taxon>Campylobacteraceae</taxon>
        <taxon>Campylobacter</taxon>
    </lineage>
</organism>
<reference evidence="3 4" key="1">
    <citation type="submission" date="2015-11" db="EMBL/GenBank/DDBJ databases">
        <authorList>
            <consortium name="Pathogen Informatics"/>
        </authorList>
    </citation>
    <scope>NUCLEOTIDE SEQUENCE [LARGE SCALE GENOMIC DNA]</scope>
    <source>
        <strain evidence="3 4">006A-0059</strain>
    </source>
</reference>
<evidence type="ECO:0000313" key="4">
    <source>
        <dbReference type="Proteomes" id="UP000052237"/>
    </source>
</evidence>
<proteinExistence type="predicted"/>
<dbReference type="Gene3D" id="3.30.420.10">
    <property type="entry name" value="Ribonuclease H-like superfamily/Ribonuclease H"/>
    <property type="match status" value="1"/>
</dbReference>
<feature type="region of interest" description="Disordered" evidence="1">
    <location>
        <begin position="127"/>
        <end position="148"/>
    </location>
</feature>
<evidence type="ECO:0000313" key="3">
    <source>
        <dbReference type="EMBL" id="CUU88161.1"/>
    </source>
</evidence>
<dbReference type="EMBL" id="FAVB01000005">
    <property type="protein sequence ID" value="CUU88161.1"/>
    <property type="molecule type" value="Genomic_DNA"/>
</dbReference>
<dbReference type="RefSeq" id="WP_059435392.1">
    <property type="nucleotide sequence ID" value="NZ_FAVB01000005.1"/>
</dbReference>
<dbReference type="PROSITE" id="PS50994">
    <property type="entry name" value="INTEGRASE"/>
    <property type="match status" value="1"/>
</dbReference>
<evidence type="ECO:0000256" key="1">
    <source>
        <dbReference type="SAM" id="MobiDB-lite"/>
    </source>
</evidence>
<dbReference type="InterPro" id="IPR001584">
    <property type="entry name" value="Integrase_cat-core"/>
</dbReference>
<dbReference type="InterPro" id="IPR010921">
    <property type="entry name" value="Trp_repressor/repl_initiator"/>
</dbReference>
<dbReference type="InterPro" id="IPR055247">
    <property type="entry name" value="InsJ-like_HTH"/>
</dbReference>
<dbReference type="Proteomes" id="UP000052237">
    <property type="component" value="Unassembled WGS sequence"/>
</dbReference>
<dbReference type="InterPro" id="IPR036397">
    <property type="entry name" value="RNaseH_sf"/>
</dbReference>